<dbReference type="OrthoDB" id="9790146at2"/>
<sequence>MTRKRFENKVAVITGAASGIGAATARLLAREGAHVVLADVNDNGGKSIAADLGPTAMAVKCDVSSAAEVEALVKAAVERHGRIDILFNNAGIGSFGTSVEIQPAEWERVIAIDLHSVYYACHFAIPHMPRGSAIVNTASISGLGGDYRFAAYNAAKGAVVNYTRALAVDHGRDGIRVNALCPGLVETPITAGVQQMPGLREDWLKRIPMERAAQPEEMASVVAFLASDDASYVTGTIMVADGGRTAHTGQPEVAQFALPPEN</sequence>
<dbReference type="InterPro" id="IPR002347">
    <property type="entry name" value="SDR_fam"/>
</dbReference>
<comment type="caution">
    <text evidence="3">The sequence shown here is derived from an EMBL/GenBank/DDBJ whole genome shotgun (WGS) entry which is preliminary data.</text>
</comment>
<dbReference type="CDD" id="cd05233">
    <property type="entry name" value="SDR_c"/>
    <property type="match status" value="1"/>
</dbReference>
<dbReference type="FunFam" id="3.40.50.720:FF:000084">
    <property type="entry name" value="Short-chain dehydrogenase reductase"/>
    <property type="match status" value="1"/>
</dbReference>
<evidence type="ECO:0000313" key="3">
    <source>
        <dbReference type="EMBL" id="KCZ96137.1"/>
    </source>
</evidence>
<keyword evidence="4" id="KW-1185">Reference proteome</keyword>
<dbReference type="EMBL" id="ARYI01000001">
    <property type="protein sequence ID" value="KCZ96137.1"/>
    <property type="molecule type" value="Genomic_DNA"/>
</dbReference>
<dbReference type="AlphaFoldDB" id="A0A059FZL0"/>
<dbReference type="InterPro" id="IPR020904">
    <property type="entry name" value="Sc_DH/Rdtase_CS"/>
</dbReference>
<dbReference type="PRINTS" id="PR00081">
    <property type="entry name" value="GDHRDH"/>
</dbReference>
<evidence type="ECO:0000256" key="1">
    <source>
        <dbReference type="ARBA" id="ARBA00006484"/>
    </source>
</evidence>
<accession>A0A059FZL0</accession>
<proteinExistence type="inferred from homology"/>
<organism evidence="3 4">
    <name type="scientific">Hyphomonas hirschiana VP5</name>
    <dbReference type="NCBI Taxonomy" id="1280951"/>
    <lineage>
        <taxon>Bacteria</taxon>
        <taxon>Pseudomonadati</taxon>
        <taxon>Pseudomonadota</taxon>
        <taxon>Alphaproteobacteria</taxon>
        <taxon>Hyphomonadales</taxon>
        <taxon>Hyphomonadaceae</taxon>
        <taxon>Hyphomonas</taxon>
    </lineage>
</organism>
<evidence type="ECO:0000313" key="4">
    <source>
        <dbReference type="Proteomes" id="UP000025061"/>
    </source>
</evidence>
<dbReference type="RefSeq" id="WP_011645951.1">
    <property type="nucleotide sequence ID" value="NZ_ARYI01000001.1"/>
</dbReference>
<dbReference type="InterPro" id="IPR036291">
    <property type="entry name" value="NAD(P)-bd_dom_sf"/>
</dbReference>
<name>A0A059FZL0_9PROT</name>
<dbReference type="Gene3D" id="3.40.50.720">
    <property type="entry name" value="NAD(P)-binding Rossmann-like Domain"/>
    <property type="match status" value="1"/>
</dbReference>
<evidence type="ECO:0000259" key="2">
    <source>
        <dbReference type="SMART" id="SM00822"/>
    </source>
</evidence>
<dbReference type="PRINTS" id="PR00080">
    <property type="entry name" value="SDRFAMILY"/>
</dbReference>
<dbReference type="PATRIC" id="fig|1280951.3.peg.125"/>
<dbReference type="Proteomes" id="UP000025061">
    <property type="component" value="Unassembled WGS sequence"/>
</dbReference>
<dbReference type="Pfam" id="PF13561">
    <property type="entry name" value="adh_short_C2"/>
    <property type="match status" value="1"/>
</dbReference>
<dbReference type="GO" id="GO:0016616">
    <property type="term" value="F:oxidoreductase activity, acting on the CH-OH group of donors, NAD or NADP as acceptor"/>
    <property type="evidence" value="ECO:0007669"/>
    <property type="project" value="TreeGrafter"/>
</dbReference>
<feature type="domain" description="Ketoreductase" evidence="2">
    <location>
        <begin position="9"/>
        <end position="183"/>
    </location>
</feature>
<dbReference type="SUPFAM" id="SSF51735">
    <property type="entry name" value="NAD(P)-binding Rossmann-fold domains"/>
    <property type="match status" value="1"/>
</dbReference>
<protein>
    <submittedName>
        <fullName evidence="3">Short chain dehydrogenase/reductase family oxidoreductase</fullName>
    </submittedName>
</protein>
<reference evidence="3 4" key="1">
    <citation type="submission" date="2013-04" db="EMBL/GenBank/DDBJ databases">
        <title>Hyphomonas hirschiana VP5 Genome Sequencing.</title>
        <authorList>
            <person name="Lai Q."/>
            <person name="Shao Z."/>
        </authorList>
    </citation>
    <scope>NUCLEOTIDE SEQUENCE [LARGE SCALE GENOMIC DNA]</scope>
    <source>
        <strain evidence="3 4">VP5</strain>
    </source>
</reference>
<dbReference type="SMART" id="SM00822">
    <property type="entry name" value="PKS_KR"/>
    <property type="match status" value="1"/>
</dbReference>
<dbReference type="NCBIfam" id="NF005559">
    <property type="entry name" value="PRK07231.1"/>
    <property type="match status" value="1"/>
</dbReference>
<gene>
    <name evidence="3" type="ORF">HHI_00620</name>
</gene>
<dbReference type="InterPro" id="IPR057326">
    <property type="entry name" value="KR_dom"/>
</dbReference>
<dbReference type="PANTHER" id="PTHR42760">
    <property type="entry name" value="SHORT-CHAIN DEHYDROGENASES/REDUCTASES FAMILY MEMBER"/>
    <property type="match status" value="1"/>
</dbReference>
<dbReference type="PROSITE" id="PS00061">
    <property type="entry name" value="ADH_SHORT"/>
    <property type="match status" value="1"/>
</dbReference>
<comment type="similarity">
    <text evidence="1">Belongs to the short-chain dehydrogenases/reductases (SDR) family.</text>
</comment>